<dbReference type="InterPro" id="IPR014756">
    <property type="entry name" value="Ig_E-set"/>
</dbReference>
<dbReference type="AlphaFoldDB" id="A0AAX3EQA9"/>
<keyword evidence="3" id="KW-0732">Signal</keyword>
<dbReference type="Gene3D" id="2.60.40.1220">
    <property type="match status" value="1"/>
</dbReference>
<evidence type="ECO:0000256" key="2">
    <source>
        <dbReference type="ARBA" id="ARBA00022723"/>
    </source>
</evidence>
<feature type="domain" description="CopC" evidence="6">
    <location>
        <begin position="2"/>
        <end position="91"/>
    </location>
</feature>
<geneLocation type="plasmid" evidence="7 8">
    <name>unnamed1</name>
</geneLocation>
<dbReference type="Pfam" id="PF04234">
    <property type="entry name" value="CopC"/>
    <property type="match status" value="1"/>
</dbReference>
<dbReference type="SUPFAM" id="SSF81296">
    <property type="entry name" value="E set domains"/>
    <property type="match status" value="1"/>
</dbReference>
<evidence type="ECO:0000256" key="1">
    <source>
        <dbReference type="ARBA" id="ARBA00004196"/>
    </source>
</evidence>
<keyword evidence="5" id="KW-1133">Transmembrane helix</keyword>
<dbReference type="GO" id="GO:0005886">
    <property type="term" value="C:plasma membrane"/>
    <property type="evidence" value="ECO:0007669"/>
    <property type="project" value="TreeGrafter"/>
</dbReference>
<dbReference type="GO" id="GO:0042597">
    <property type="term" value="C:periplasmic space"/>
    <property type="evidence" value="ECO:0007669"/>
    <property type="project" value="InterPro"/>
</dbReference>
<dbReference type="InterPro" id="IPR032694">
    <property type="entry name" value="CopC/D"/>
</dbReference>
<keyword evidence="4" id="KW-0186">Copper</keyword>
<gene>
    <name evidence="7" type="ORF">NL394_22625</name>
</gene>
<evidence type="ECO:0000313" key="8">
    <source>
        <dbReference type="Proteomes" id="UP001163293"/>
    </source>
</evidence>
<dbReference type="PANTHER" id="PTHR34820:SF4">
    <property type="entry name" value="INNER MEMBRANE PROTEIN YEBZ"/>
    <property type="match status" value="1"/>
</dbReference>
<dbReference type="EMBL" id="CP101186">
    <property type="protein sequence ID" value="UYV99928.1"/>
    <property type="molecule type" value="Genomic_DNA"/>
</dbReference>
<dbReference type="InterPro" id="IPR007348">
    <property type="entry name" value="CopC_dom"/>
</dbReference>
<name>A0AAX3EQA9_PAEUR</name>
<dbReference type="PANTHER" id="PTHR34820">
    <property type="entry name" value="INNER MEMBRANE PROTEIN YEBZ"/>
    <property type="match status" value="1"/>
</dbReference>
<comment type="subcellular location">
    <subcellularLocation>
        <location evidence="1">Cell envelope</location>
    </subcellularLocation>
</comment>
<reference evidence="7" key="1">
    <citation type="submission" date="2022-07" db="EMBL/GenBank/DDBJ databases">
        <authorList>
            <person name="Wu T."/>
        </authorList>
    </citation>
    <scope>NUCLEOTIDE SEQUENCE</scope>
    <source>
        <strain evidence="7">SD-1</strain>
        <plasmid evidence="7">unnamed1</plasmid>
    </source>
</reference>
<dbReference type="RefSeq" id="WP_168529343.1">
    <property type="nucleotide sequence ID" value="NZ_CP101181.1"/>
</dbReference>
<accession>A0AAX3EQA9</accession>
<proteinExistence type="predicted"/>
<dbReference type="GO" id="GO:0006825">
    <property type="term" value="P:copper ion transport"/>
    <property type="evidence" value="ECO:0007669"/>
    <property type="project" value="InterPro"/>
</dbReference>
<sequence>MISSTPGTNERLPQGPSSVALRLSAPLLKIGNEIRVIDAASTNWAQGEAVLARDTLTQPLAPNLPPGEYQVRWRVVSSDGHPVNGSYSFLVGDDAQLGSIPAPGSTQVPAGSAASPAATDPFQQVPGWIPAAGFGAVAGLGLYLAWGFVRRLRKAARESD</sequence>
<evidence type="ECO:0000259" key="6">
    <source>
        <dbReference type="Pfam" id="PF04234"/>
    </source>
</evidence>
<keyword evidence="7" id="KW-0614">Plasmid</keyword>
<keyword evidence="5" id="KW-0472">Membrane</keyword>
<dbReference type="GO" id="GO:0046688">
    <property type="term" value="P:response to copper ion"/>
    <property type="evidence" value="ECO:0007669"/>
    <property type="project" value="InterPro"/>
</dbReference>
<protein>
    <submittedName>
        <fullName evidence="7">Copper resistance protein CopC</fullName>
    </submittedName>
</protein>
<dbReference type="GO" id="GO:0030313">
    <property type="term" value="C:cell envelope"/>
    <property type="evidence" value="ECO:0007669"/>
    <property type="project" value="UniProtKB-SubCell"/>
</dbReference>
<evidence type="ECO:0000256" key="4">
    <source>
        <dbReference type="ARBA" id="ARBA00023008"/>
    </source>
</evidence>
<keyword evidence="2" id="KW-0479">Metal-binding</keyword>
<keyword evidence="5" id="KW-0812">Transmembrane</keyword>
<feature type="transmembrane region" description="Helical" evidence="5">
    <location>
        <begin position="128"/>
        <end position="149"/>
    </location>
</feature>
<evidence type="ECO:0000256" key="5">
    <source>
        <dbReference type="SAM" id="Phobius"/>
    </source>
</evidence>
<keyword evidence="8" id="KW-1185">Reference proteome</keyword>
<dbReference type="InterPro" id="IPR014755">
    <property type="entry name" value="Cu-Rt/internalin_Ig-like"/>
</dbReference>
<organism evidence="7 8">
    <name type="scientific">Paenarthrobacter ureafaciens</name>
    <dbReference type="NCBI Taxonomy" id="37931"/>
    <lineage>
        <taxon>Bacteria</taxon>
        <taxon>Bacillati</taxon>
        <taxon>Actinomycetota</taxon>
        <taxon>Actinomycetes</taxon>
        <taxon>Micrococcales</taxon>
        <taxon>Micrococcaceae</taxon>
        <taxon>Paenarthrobacter</taxon>
    </lineage>
</organism>
<dbReference type="Proteomes" id="UP001163293">
    <property type="component" value="Plasmid unnamed1"/>
</dbReference>
<evidence type="ECO:0000256" key="3">
    <source>
        <dbReference type="ARBA" id="ARBA00022729"/>
    </source>
</evidence>
<dbReference type="GO" id="GO:0005507">
    <property type="term" value="F:copper ion binding"/>
    <property type="evidence" value="ECO:0007669"/>
    <property type="project" value="InterPro"/>
</dbReference>
<evidence type="ECO:0000313" key="7">
    <source>
        <dbReference type="EMBL" id="UYV99928.1"/>
    </source>
</evidence>